<dbReference type="InterPro" id="IPR027417">
    <property type="entry name" value="P-loop_NTPase"/>
</dbReference>
<evidence type="ECO:0000313" key="14">
    <source>
        <dbReference type="EMBL" id="TWT42462.1"/>
    </source>
</evidence>
<dbReference type="Proteomes" id="UP000318995">
    <property type="component" value="Unassembled WGS sequence"/>
</dbReference>
<comment type="similarity">
    <text evidence="13">Belongs to the LpxK family.</text>
</comment>
<accession>A0A5C5VY47</accession>
<dbReference type="GO" id="GO:0009029">
    <property type="term" value="F:lipid-A 4'-kinase activity"/>
    <property type="evidence" value="ECO:0007669"/>
    <property type="project" value="UniProtKB-UniRule"/>
</dbReference>
<evidence type="ECO:0000256" key="4">
    <source>
        <dbReference type="ARBA" id="ARBA00016436"/>
    </source>
</evidence>
<evidence type="ECO:0000256" key="10">
    <source>
        <dbReference type="ARBA" id="ARBA00022840"/>
    </source>
</evidence>
<keyword evidence="5 13" id="KW-0444">Lipid biosynthesis</keyword>
<evidence type="ECO:0000256" key="9">
    <source>
        <dbReference type="ARBA" id="ARBA00022777"/>
    </source>
</evidence>
<keyword evidence="6 13" id="KW-0441">Lipid A biosynthesis</keyword>
<keyword evidence="15" id="KW-1185">Reference proteome</keyword>
<dbReference type="EMBL" id="SJPH01000007">
    <property type="protein sequence ID" value="TWT42462.1"/>
    <property type="molecule type" value="Genomic_DNA"/>
</dbReference>
<dbReference type="GO" id="GO:0005524">
    <property type="term" value="F:ATP binding"/>
    <property type="evidence" value="ECO:0007669"/>
    <property type="project" value="UniProtKB-UniRule"/>
</dbReference>
<keyword evidence="7 13" id="KW-0808">Transferase</keyword>
<dbReference type="EC" id="2.7.1.130" evidence="3 13"/>
<keyword evidence="9 13" id="KW-0418">Kinase</keyword>
<dbReference type="HAMAP" id="MF_00409">
    <property type="entry name" value="LpxK"/>
    <property type="match status" value="1"/>
</dbReference>
<evidence type="ECO:0000256" key="7">
    <source>
        <dbReference type="ARBA" id="ARBA00022679"/>
    </source>
</evidence>
<reference evidence="14 15" key="1">
    <citation type="submission" date="2019-02" db="EMBL/GenBank/DDBJ databases">
        <title>Deep-cultivation of Planctomycetes and their phenomic and genomic characterization uncovers novel biology.</title>
        <authorList>
            <person name="Wiegand S."/>
            <person name="Jogler M."/>
            <person name="Boedeker C."/>
            <person name="Pinto D."/>
            <person name="Vollmers J."/>
            <person name="Rivas-Marin E."/>
            <person name="Kohn T."/>
            <person name="Peeters S.H."/>
            <person name="Heuer A."/>
            <person name="Rast P."/>
            <person name="Oberbeckmann S."/>
            <person name="Bunk B."/>
            <person name="Jeske O."/>
            <person name="Meyerdierks A."/>
            <person name="Storesund J.E."/>
            <person name="Kallscheuer N."/>
            <person name="Luecker S."/>
            <person name="Lage O.M."/>
            <person name="Pohl T."/>
            <person name="Merkel B.J."/>
            <person name="Hornburger P."/>
            <person name="Mueller R.-W."/>
            <person name="Bruemmer F."/>
            <person name="Labrenz M."/>
            <person name="Spormann A.M."/>
            <person name="Op Den Camp H."/>
            <person name="Overmann J."/>
            <person name="Amann R."/>
            <person name="Jetten M.S.M."/>
            <person name="Mascher T."/>
            <person name="Medema M.H."/>
            <person name="Devos D.P."/>
            <person name="Kaster A.-K."/>
            <person name="Ovreas L."/>
            <person name="Rohde M."/>
            <person name="Galperin M.Y."/>
            <person name="Jogler C."/>
        </authorList>
    </citation>
    <scope>NUCLEOTIDE SEQUENCE [LARGE SCALE GENOMIC DNA]</scope>
    <source>
        <strain evidence="14 15">Pla111</strain>
    </source>
</reference>
<comment type="pathway">
    <text evidence="2 13">Glycolipid biosynthesis; lipid IV(A) biosynthesis; lipid IV(A) from (3R)-3-hydroxytetradecanoyl-[acyl-carrier-protein] and UDP-N-acetyl-alpha-D-glucosamine: step 6/6.</text>
</comment>
<dbReference type="AlphaFoldDB" id="A0A5C5VY47"/>
<keyword evidence="11 13" id="KW-0443">Lipid metabolism</keyword>
<keyword evidence="8 13" id="KW-0547">Nucleotide-binding</keyword>
<comment type="catalytic activity">
    <reaction evidence="13">
        <text>a lipid A disaccharide + ATP = a lipid IVA + ADP + H(+)</text>
        <dbReference type="Rhea" id="RHEA:67840"/>
        <dbReference type="ChEBI" id="CHEBI:15378"/>
        <dbReference type="ChEBI" id="CHEBI:30616"/>
        <dbReference type="ChEBI" id="CHEBI:176343"/>
        <dbReference type="ChEBI" id="CHEBI:176425"/>
        <dbReference type="ChEBI" id="CHEBI:456216"/>
        <dbReference type="EC" id="2.7.1.130"/>
    </reaction>
</comment>
<evidence type="ECO:0000256" key="6">
    <source>
        <dbReference type="ARBA" id="ARBA00022556"/>
    </source>
</evidence>
<dbReference type="GO" id="GO:0005886">
    <property type="term" value="C:plasma membrane"/>
    <property type="evidence" value="ECO:0007669"/>
    <property type="project" value="TreeGrafter"/>
</dbReference>
<proteinExistence type="inferred from homology"/>
<evidence type="ECO:0000256" key="8">
    <source>
        <dbReference type="ARBA" id="ARBA00022741"/>
    </source>
</evidence>
<comment type="function">
    <text evidence="1 13">Transfers the gamma-phosphate of ATP to the 4'-position of a tetraacyldisaccharide 1-phosphate intermediate (termed DS-1-P) to form tetraacyldisaccharide 1,4'-bis-phosphate (lipid IVA).</text>
</comment>
<evidence type="ECO:0000256" key="1">
    <source>
        <dbReference type="ARBA" id="ARBA00002274"/>
    </source>
</evidence>
<evidence type="ECO:0000256" key="5">
    <source>
        <dbReference type="ARBA" id="ARBA00022516"/>
    </source>
</evidence>
<dbReference type="RefSeq" id="WP_197525033.1">
    <property type="nucleotide sequence ID" value="NZ_SJPH01000007.1"/>
</dbReference>
<comment type="caution">
    <text evidence="14">The sequence shown here is derived from an EMBL/GenBank/DDBJ whole genome shotgun (WGS) entry which is preliminary data.</text>
</comment>
<evidence type="ECO:0000256" key="3">
    <source>
        <dbReference type="ARBA" id="ARBA00012071"/>
    </source>
</evidence>
<keyword evidence="10 13" id="KW-0067">ATP-binding</keyword>
<dbReference type="UniPathway" id="UPA00359">
    <property type="reaction ID" value="UER00482"/>
</dbReference>
<name>A0A5C5VY47_9BACT</name>
<dbReference type="GO" id="GO:0009244">
    <property type="term" value="P:lipopolysaccharide core region biosynthetic process"/>
    <property type="evidence" value="ECO:0007669"/>
    <property type="project" value="TreeGrafter"/>
</dbReference>
<dbReference type="InterPro" id="IPR003758">
    <property type="entry name" value="LpxK"/>
</dbReference>
<dbReference type="PANTHER" id="PTHR42724:SF1">
    <property type="entry name" value="TETRAACYLDISACCHARIDE 4'-KINASE, MITOCHONDRIAL-RELATED"/>
    <property type="match status" value="1"/>
</dbReference>
<evidence type="ECO:0000256" key="11">
    <source>
        <dbReference type="ARBA" id="ARBA00023098"/>
    </source>
</evidence>
<evidence type="ECO:0000313" key="15">
    <source>
        <dbReference type="Proteomes" id="UP000318995"/>
    </source>
</evidence>
<dbReference type="GO" id="GO:0009245">
    <property type="term" value="P:lipid A biosynthetic process"/>
    <property type="evidence" value="ECO:0007669"/>
    <property type="project" value="UniProtKB-UniRule"/>
</dbReference>
<evidence type="ECO:0000256" key="13">
    <source>
        <dbReference type="HAMAP-Rule" id="MF_00409"/>
    </source>
</evidence>
<dbReference type="NCBIfam" id="TIGR00682">
    <property type="entry name" value="lpxK"/>
    <property type="match status" value="1"/>
</dbReference>
<gene>
    <name evidence="13 14" type="primary">lpxK</name>
    <name evidence="14" type="ORF">Pla111_27670</name>
</gene>
<dbReference type="PANTHER" id="PTHR42724">
    <property type="entry name" value="TETRAACYLDISACCHARIDE 4'-KINASE"/>
    <property type="match status" value="1"/>
</dbReference>
<evidence type="ECO:0000256" key="2">
    <source>
        <dbReference type="ARBA" id="ARBA00004870"/>
    </source>
</evidence>
<feature type="binding site" evidence="13">
    <location>
        <begin position="65"/>
        <end position="72"/>
    </location>
    <ligand>
        <name>ATP</name>
        <dbReference type="ChEBI" id="CHEBI:30616"/>
    </ligand>
</feature>
<dbReference type="SUPFAM" id="SSF52540">
    <property type="entry name" value="P-loop containing nucleoside triphosphate hydrolases"/>
    <property type="match status" value="1"/>
</dbReference>
<sequence>MRASDFYELVSGRRRGLAAAAARVGLALLEGPYRLGVWWRNRRYDRQPAAVRRVGVPVISVGNLTLGGTGKTPMVRWVARRLRANGVRVAIVSRGYGASAQGPNDEALELEQSLPDVPHLQNVDRVTAAEAAINELATQAVVLDDGFQHRRLARDLDIVLIDATAPYGFGHLFPRGTLREPLGSLKRADVVCLTRANLVDAAARLRIRERLQRLAPHTIWCEAEARPTRLLEAIEDAGPYDDAVRDVAEARSLAGCRVVAFSAIGNPAAFYETLQSLDAQVLERVEFPDHHRFTADDIARLAALAERLQPEALVCTHKDLVKVGVATLGPTPLRAVAIDVVLTVGEADLTRRLEAIAQQALADDPWQEQLAYAVSEDKPSETGTAEG</sequence>
<evidence type="ECO:0000256" key="12">
    <source>
        <dbReference type="ARBA" id="ARBA00029757"/>
    </source>
</evidence>
<dbReference type="Pfam" id="PF02606">
    <property type="entry name" value="LpxK"/>
    <property type="match status" value="1"/>
</dbReference>
<organism evidence="14 15">
    <name type="scientific">Botrimarina hoheduenensis</name>
    <dbReference type="NCBI Taxonomy" id="2528000"/>
    <lineage>
        <taxon>Bacteria</taxon>
        <taxon>Pseudomonadati</taxon>
        <taxon>Planctomycetota</taxon>
        <taxon>Planctomycetia</taxon>
        <taxon>Pirellulales</taxon>
        <taxon>Lacipirellulaceae</taxon>
        <taxon>Botrimarina</taxon>
    </lineage>
</organism>
<protein>
    <recommendedName>
        <fullName evidence="4 13">Tetraacyldisaccharide 4'-kinase</fullName>
        <ecNumber evidence="3 13">2.7.1.130</ecNumber>
    </recommendedName>
    <alternativeName>
        <fullName evidence="12 13">Lipid A 4'-kinase</fullName>
    </alternativeName>
</protein>